<dbReference type="SUPFAM" id="SSF54373">
    <property type="entry name" value="FAD-linked reductases, C-terminal domain"/>
    <property type="match status" value="1"/>
</dbReference>
<dbReference type="EMBL" id="UINC01018112">
    <property type="protein sequence ID" value="SVA75767.1"/>
    <property type="molecule type" value="Genomic_DNA"/>
</dbReference>
<comment type="cofactor">
    <cofactor evidence="1">
        <name>FAD</name>
        <dbReference type="ChEBI" id="CHEBI:57692"/>
    </cofactor>
</comment>
<dbReference type="AlphaFoldDB" id="A0A381YH61"/>
<proteinExistence type="inferred from homology"/>
<reference evidence="7" key="1">
    <citation type="submission" date="2018-05" db="EMBL/GenBank/DDBJ databases">
        <authorList>
            <person name="Lanie J.A."/>
            <person name="Ng W.-L."/>
            <person name="Kazmierczak K.M."/>
            <person name="Andrzejewski T.M."/>
            <person name="Davidsen T.M."/>
            <person name="Wayne K.J."/>
            <person name="Tettelin H."/>
            <person name="Glass J.I."/>
            <person name="Rusch D."/>
            <person name="Podicherti R."/>
            <person name="Tsui H.-C.T."/>
            <person name="Winkler M.E."/>
        </authorList>
    </citation>
    <scope>NUCLEOTIDE SEQUENCE</scope>
</reference>
<dbReference type="InterPro" id="IPR007867">
    <property type="entry name" value="GMC_OxRtase_C"/>
</dbReference>
<dbReference type="GO" id="GO:0016614">
    <property type="term" value="F:oxidoreductase activity, acting on CH-OH group of donors"/>
    <property type="evidence" value="ECO:0007669"/>
    <property type="project" value="InterPro"/>
</dbReference>
<evidence type="ECO:0000256" key="2">
    <source>
        <dbReference type="ARBA" id="ARBA00010790"/>
    </source>
</evidence>
<dbReference type="PANTHER" id="PTHR11552">
    <property type="entry name" value="GLUCOSE-METHANOL-CHOLINE GMC OXIDOREDUCTASE"/>
    <property type="match status" value="1"/>
</dbReference>
<dbReference type="PANTHER" id="PTHR11552:SF147">
    <property type="entry name" value="CHOLINE DEHYDROGENASE, MITOCHONDRIAL"/>
    <property type="match status" value="1"/>
</dbReference>
<dbReference type="Pfam" id="PF05199">
    <property type="entry name" value="GMC_oxred_C"/>
    <property type="match status" value="1"/>
</dbReference>
<dbReference type="InterPro" id="IPR000172">
    <property type="entry name" value="GMC_OxRdtase_N"/>
</dbReference>
<organism evidence="7">
    <name type="scientific">marine metagenome</name>
    <dbReference type="NCBI Taxonomy" id="408172"/>
    <lineage>
        <taxon>unclassified sequences</taxon>
        <taxon>metagenomes</taxon>
        <taxon>ecological metagenomes</taxon>
    </lineage>
</organism>
<evidence type="ECO:0000256" key="1">
    <source>
        <dbReference type="ARBA" id="ARBA00001974"/>
    </source>
</evidence>
<dbReference type="Gene3D" id="3.30.560.10">
    <property type="entry name" value="Glucose Oxidase, domain 3"/>
    <property type="match status" value="1"/>
</dbReference>
<feature type="domain" description="Glucose-methanol-choline oxidoreductase N-terminal" evidence="5">
    <location>
        <begin position="79"/>
        <end position="102"/>
    </location>
</feature>
<evidence type="ECO:0000313" key="7">
    <source>
        <dbReference type="EMBL" id="SVA75767.1"/>
    </source>
</evidence>
<dbReference type="GO" id="GO:0050660">
    <property type="term" value="F:flavin adenine dinucleotide binding"/>
    <property type="evidence" value="ECO:0007669"/>
    <property type="project" value="InterPro"/>
</dbReference>
<dbReference type="PROSITE" id="PS00623">
    <property type="entry name" value="GMC_OXRED_1"/>
    <property type="match status" value="1"/>
</dbReference>
<dbReference type="InterPro" id="IPR036188">
    <property type="entry name" value="FAD/NAD-bd_sf"/>
</dbReference>
<protein>
    <recommendedName>
        <fullName evidence="5 6">Glucose-methanol-choline oxidoreductase N-terminal domain-containing protein</fullName>
    </recommendedName>
</protein>
<name>A0A381YH61_9ZZZZ</name>
<evidence type="ECO:0000259" key="6">
    <source>
        <dbReference type="PROSITE" id="PS00624"/>
    </source>
</evidence>
<evidence type="ECO:0000256" key="3">
    <source>
        <dbReference type="ARBA" id="ARBA00022630"/>
    </source>
</evidence>
<dbReference type="PIRSF" id="PIRSF000137">
    <property type="entry name" value="Alcohol_oxidase"/>
    <property type="match status" value="1"/>
</dbReference>
<dbReference type="PROSITE" id="PS00624">
    <property type="entry name" value="GMC_OXRED_2"/>
    <property type="match status" value="1"/>
</dbReference>
<keyword evidence="4" id="KW-0274">FAD</keyword>
<evidence type="ECO:0000256" key="4">
    <source>
        <dbReference type="ARBA" id="ARBA00022827"/>
    </source>
</evidence>
<dbReference type="Pfam" id="PF00732">
    <property type="entry name" value="GMC_oxred_N"/>
    <property type="match status" value="1"/>
</dbReference>
<keyword evidence="3" id="KW-0285">Flavoprotein</keyword>
<sequence>MEYDYIVIGAGSAGCVLANRLSASGKYNVLVLEAGKRSNFLSQFPISFALLLDNPAANWRFRSEPEEGTANRTIPVPRGKVLGGSSAINGMVYVRGQPLDYDTWAQQGNRGWDFDTVKNYFRKLEDFERGDDGIRGEGGPIHVSECKDESPLYDAWIAAGAEIGVPYNLDYNGATQEGMCKTQTTIRNGKRASAAAGYLRPAMKRSNLRVEAEVLVEQVLLEGKRAVGVAYSANGQRMTARAGREIILSAGAIKSPQVLELSGIGQAGRLQDLGITVNHDLWGVGENLRDHIAPRMKWKVTQKDVTYNGKVSGLGLGWQVLRYAINRRGFLGLPAAPMLAFMRTRAELETPDIQLHLVPFRYDDPNKRYLGPEPGMIATVYQCRPDSMGHIHAKSSDPHEYPAIKFNFLDVDSDRRCILDGVQMVRNLMNTAALDAFRGAEEAPGEDIQGDTAMLDWIRRTAETTYHPTGTCRMGSTDRNVVDERLRVHGIDGLRIADASIMPTLVSGNTNAACLMIGEKGADMVLEDAA</sequence>
<dbReference type="SUPFAM" id="SSF51905">
    <property type="entry name" value="FAD/NAD(P)-binding domain"/>
    <property type="match status" value="1"/>
</dbReference>
<gene>
    <name evidence="7" type="ORF">METZ01_LOCUS128621</name>
</gene>
<comment type="similarity">
    <text evidence="2">Belongs to the GMC oxidoreductase family.</text>
</comment>
<feature type="domain" description="Glucose-methanol-choline oxidoreductase N-terminal" evidence="6">
    <location>
        <begin position="251"/>
        <end position="265"/>
    </location>
</feature>
<dbReference type="Gene3D" id="3.50.50.60">
    <property type="entry name" value="FAD/NAD(P)-binding domain"/>
    <property type="match status" value="1"/>
</dbReference>
<accession>A0A381YH61</accession>
<dbReference type="InterPro" id="IPR012132">
    <property type="entry name" value="GMC_OxRdtase"/>
</dbReference>
<evidence type="ECO:0000259" key="5">
    <source>
        <dbReference type="PROSITE" id="PS00623"/>
    </source>
</evidence>